<dbReference type="PIRSF" id="PIRSF000654">
    <property type="entry name" value="Integrin-linked_kinase"/>
    <property type="match status" value="1"/>
</dbReference>
<accession>A0A059C844</accession>
<gene>
    <name evidence="5" type="ORF">EUGRSUZ_E03227</name>
</gene>
<evidence type="ECO:0000256" key="3">
    <source>
        <dbReference type="SAM" id="Phobius"/>
    </source>
</evidence>
<feature type="transmembrane region" description="Helical" evidence="3">
    <location>
        <begin position="12"/>
        <end position="30"/>
    </location>
</feature>
<keyword evidence="3" id="KW-0812">Transmembrane</keyword>
<dbReference type="FunCoup" id="A0A059C844">
    <property type="interactions" value="754"/>
</dbReference>
<keyword evidence="3" id="KW-0472">Membrane</keyword>
<keyword evidence="1" id="KW-0547">Nucleotide-binding</keyword>
<dbReference type="InParanoid" id="A0A059C844"/>
<dbReference type="PROSITE" id="PS51257">
    <property type="entry name" value="PROKAR_LIPOPROTEIN"/>
    <property type="match status" value="1"/>
</dbReference>
<evidence type="ECO:0000256" key="2">
    <source>
        <dbReference type="ARBA" id="ARBA00022840"/>
    </source>
</evidence>
<dbReference type="PROSITE" id="PS50011">
    <property type="entry name" value="PROTEIN_KINASE_DOM"/>
    <property type="match status" value="1"/>
</dbReference>
<keyword evidence="2" id="KW-0067">ATP-binding</keyword>
<dbReference type="GO" id="GO:0004674">
    <property type="term" value="F:protein serine/threonine kinase activity"/>
    <property type="evidence" value="ECO:0000318"/>
    <property type="project" value="GO_Central"/>
</dbReference>
<dbReference type="InterPro" id="IPR000719">
    <property type="entry name" value="Prot_kinase_dom"/>
</dbReference>
<dbReference type="PANTHER" id="PTHR27001">
    <property type="entry name" value="OS01G0253100 PROTEIN"/>
    <property type="match status" value="1"/>
</dbReference>
<dbReference type="OrthoDB" id="4062651at2759"/>
<sequence length="336" mass="36190">MESDAKEIGYDLVMALLSSSVIILGILLAISCKKKPVESEDAVPVKVCARAYPLTDIDSATDGFNPTRIIGQGRVGTVYAAALAGGELVAVKRIHPGLVLSQAGFGFSSVIKTISLALHPNIVPIIGLSQGPAERIVVTEFVSLGSLEFYLHQNPDGASLLDWNRRVRIAAGAARGLEYLHEGMVPAVVHGCVKASNILIDANFCARVSDYGLAFLAPRERKGLVGFVDEEYWSGRGGSFLACKETDVYGFGVVLLELLSGRRCEEGFLVKWALPLIKDMRFGELLDPRLVIPSDLKPLVRMARVALACVGNSRKSRPSIAQVVVILNNLEMEICS</sequence>
<evidence type="ECO:0000259" key="4">
    <source>
        <dbReference type="PROSITE" id="PS50011"/>
    </source>
</evidence>
<dbReference type="STRING" id="71139.A0A059C844"/>
<dbReference type="AlphaFoldDB" id="A0A059C844"/>
<dbReference type="GO" id="GO:0016020">
    <property type="term" value="C:membrane"/>
    <property type="evidence" value="ECO:0000318"/>
    <property type="project" value="GO_Central"/>
</dbReference>
<dbReference type="InterPro" id="IPR011009">
    <property type="entry name" value="Kinase-like_dom_sf"/>
</dbReference>
<dbReference type="FunFam" id="3.30.200.20:FF:000638">
    <property type="entry name" value="serine/threonine-protein kinase-like protein ACR4"/>
    <property type="match status" value="1"/>
</dbReference>
<dbReference type="EMBL" id="KK198757">
    <property type="protein sequence ID" value="KCW74512.1"/>
    <property type="molecule type" value="Genomic_DNA"/>
</dbReference>
<dbReference type="Gramene" id="KCW74512">
    <property type="protein sequence ID" value="KCW74512"/>
    <property type="gene ID" value="EUGRSUZ_E03227"/>
</dbReference>
<dbReference type="OMA" id="HEGMAPN"/>
<evidence type="ECO:0000256" key="1">
    <source>
        <dbReference type="ARBA" id="ARBA00022741"/>
    </source>
</evidence>
<dbReference type="KEGG" id="egr:104445235"/>
<dbReference type="InterPro" id="IPR001245">
    <property type="entry name" value="Ser-Thr/Tyr_kinase_cat_dom"/>
</dbReference>
<organism evidence="5">
    <name type="scientific">Eucalyptus grandis</name>
    <name type="common">Flooded gum</name>
    <dbReference type="NCBI Taxonomy" id="71139"/>
    <lineage>
        <taxon>Eukaryota</taxon>
        <taxon>Viridiplantae</taxon>
        <taxon>Streptophyta</taxon>
        <taxon>Embryophyta</taxon>
        <taxon>Tracheophyta</taxon>
        <taxon>Spermatophyta</taxon>
        <taxon>Magnoliopsida</taxon>
        <taxon>eudicotyledons</taxon>
        <taxon>Gunneridae</taxon>
        <taxon>Pentapetalae</taxon>
        <taxon>rosids</taxon>
        <taxon>malvids</taxon>
        <taxon>Myrtales</taxon>
        <taxon>Myrtaceae</taxon>
        <taxon>Myrtoideae</taxon>
        <taxon>Eucalypteae</taxon>
        <taxon>Eucalyptus</taxon>
    </lineage>
</organism>
<dbReference type="Gene3D" id="3.30.200.20">
    <property type="entry name" value="Phosphorylase Kinase, domain 1"/>
    <property type="match status" value="1"/>
</dbReference>
<dbReference type="PANTHER" id="PTHR27001:SF39">
    <property type="entry name" value="PROTEIN KINASE SUPERFAMILY PROTEIN"/>
    <property type="match status" value="1"/>
</dbReference>
<evidence type="ECO:0000313" key="5">
    <source>
        <dbReference type="EMBL" id="KCW74512.1"/>
    </source>
</evidence>
<dbReference type="Gene3D" id="1.10.510.10">
    <property type="entry name" value="Transferase(Phosphotransferase) domain 1"/>
    <property type="match status" value="1"/>
</dbReference>
<keyword evidence="3" id="KW-1133">Transmembrane helix</keyword>
<reference evidence="5" key="1">
    <citation type="submission" date="2013-07" db="EMBL/GenBank/DDBJ databases">
        <title>The genome of Eucalyptus grandis.</title>
        <authorList>
            <person name="Schmutz J."/>
            <person name="Hayes R."/>
            <person name="Myburg A."/>
            <person name="Tuskan G."/>
            <person name="Grattapaglia D."/>
            <person name="Rokhsar D.S."/>
        </authorList>
    </citation>
    <scope>NUCLEOTIDE SEQUENCE</scope>
    <source>
        <tissue evidence="5">Leaf extractions</tissue>
    </source>
</reference>
<feature type="domain" description="Protein kinase" evidence="4">
    <location>
        <begin position="64"/>
        <end position="330"/>
    </location>
</feature>
<dbReference type="FunFam" id="1.10.510.10:FF:000477">
    <property type="entry name" value="Receptor protein kinase CRINKLY4"/>
    <property type="match status" value="1"/>
</dbReference>
<name>A0A059C844_EUCGR</name>
<dbReference type="GO" id="GO:0005524">
    <property type="term" value="F:ATP binding"/>
    <property type="evidence" value="ECO:0007669"/>
    <property type="project" value="UniProtKB-KW"/>
</dbReference>
<dbReference type="eggNOG" id="KOG1187">
    <property type="taxonomic scope" value="Eukaryota"/>
</dbReference>
<proteinExistence type="predicted"/>
<dbReference type="Pfam" id="PF07714">
    <property type="entry name" value="PK_Tyr_Ser-Thr"/>
    <property type="match status" value="1"/>
</dbReference>
<dbReference type="SUPFAM" id="SSF56112">
    <property type="entry name" value="Protein kinase-like (PK-like)"/>
    <property type="match status" value="1"/>
</dbReference>
<protein>
    <recommendedName>
        <fullName evidence="4">Protein kinase domain-containing protein</fullName>
    </recommendedName>
</protein>